<evidence type="ECO:0000259" key="12">
    <source>
        <dbReference type="PROSITE" id="PS50157"/>
    </source>
</evidence>
<evidence type="ECO:0000256" key="6">
    <source>
        <dbReference type="ARBA" id="ARBA00023242"/>
    </source>
</evidence>
<evidence type="ECO:0008006" key="15">
    <source>
        <dbReference type="Google" id="ProtNLM"/>
    </source>
</evidence>
<dbReference type="InterPro" id="IPR011011">
    <property type="entry name" value="Znf_FYVE_PHD"/>
</dbReference>
<dbReference type="Gene3D" id="3.30.40.10">
    <property type="entry name" value="Zinc/RING finger domain, C3HC4 (zinc finger)"/>
    <property type="match status" value="1"/>
</dbReference>
<feature type="site" description="Histone H3K4me3 binding" evidence="7">
    <location>
        <position position="1641"/>
    </location>
</feature>
<feature type="binding site" evidence="8">
    <location>
        <position position="1684"/>
    </location>
    <ligand>
        <name>Zn(2+)</name>
        <dbReference type="ChEBI" id="CHEBI:29105"/>
        <label>2</label>
    </ligand>
</feature>
<evidence type="ECO:0000256" key="4">
    <source>
        <dbReference type="ARBA" id="ARBA00022771"/>
    </source>
</evidence>
<dbReference type="PROSITE" id="PS50016">
    <property type="entry name" value="ZF_PHD_2"/>
    <property type="match status" value="1"/>
</dbReference>
<evidence type="ECO:0000256" key="10">
    <source>
        <dbReference type="SAM" id="MobiDB-lite"/>
    </source>
</evidence>
<feature type="compositionally biased region" description="Acidic residues" evidence="10">
    <location>
        <begin position="582"/>
        <end position="593"/>
    </location>
</feature>
<feature type="compositionally biased region" description="Low complexity" evidence="10">
    <location>
        <begin position="1250"/>
        <end position="1290"/>
    </location>
</feature>
<feature type="compositionally biased region" description="Basic and acidic residues" evidence="10">
    <location>
        <begin position="637"/>
        <end position="649"/>
    </location>
</feature>
<feature type="domain" description="PHD-type" evidence="11">
    <location>
        <begin position="1639"/>
        <end position="1690"/>
    </location>
</feature>
<dbReference type="GO" id="GO:0008270">
    <property type="term" value="F:zinc ion binding"/>
    <property type="evidence" value="ECO:0007669"/>
    <property type="project" value="UniProtKB-KW"/>
</dbReference>
<dbReference type="InterPro" id="IPR028651">
    <property type="entry name" value="ING_fam"/>
</dbReference>
<feature type="region of interest" description="Disordered" evidence="10">
    <location>
        <begin position="144"/>
        <end position="165"/>
    </location>
</feature>
<dbReference type="InterPro" id="IPR013083">
    <property type="entry name" value="Znf_RING/FYVE/PHD"/>
</dbReference>
<evidence type="ECO:0000313" key="14">
    <source>
        <dbReference type="Proteomes" id="UP000625711"/>
    </source>
</evidence>
<name>A0A834IH02_RHYFE</name>
<feature type="compositionally biased region" description="Basic and acidic residues" evidence="10">
    <location>
        <begin position="1008"/>
        <end position="1042"/>
    </location>
</feature>
<dbReference type="InterPro" id="IPR019787">
    <property type="entry name" value="Znf_PHD-finger"/>
</dbReference>
<feature type="compositionally biased region" description="Basic and acidic residues" evidence="10">
    <location>
        <begin position="481"/>
        <end position="494"/>
    </location>
</feature>
<feature type="region of interest" description="Disordered" evidence="10">
    <location>
        <begin position="1376"/>
        <end position="1451"/>
    </location>
</feature>
<feature type="region of interest" description="Disordered" evidence="10">
    <location>
        <begin position="1570"/>
        <end position="1634"/>
    </location>
</feature>
<evidence type="ECO:0000256" key="8">
    <source>
        <dbReference type="PIRSR" id="PIRSR628651-51"/>
    </source>
</evidence>
<evidence type="ECO:0000313" key="13">
    <source>
        <dbReference type="EMBL" id="KAF7278598.1"/>
    </source>
</evidence>
<evidence type="ECO:0000259" key="11">
    <source>
        <dbReference type="PROSITE" id="PS50016"/>
    </source>
</evidence>
<comment type="caution">
    <text evidence="13">The sequence shown here is derived from an EMBL/GenBank/DDBJ whole genome shotgun (WGS) entry which is preliminary data.</text>
</comment>
<feature type="region of interest" description="Disordered" evidence="10">
    <location>
        <begin position="94"/>
        <end position="126"/>
    </location>
</feature>
<accession>A0A834IH02</accession>
<dbReference type="PROSITE" id="PS50157">
    <property type="entry name" value="ZINC_FINGER_C2H2_2"/>
    <property type="match status" value="2"/>
</dbReference>
<dbReference type="PROSITE" id="PS01359">
    <property type="entry name" value="ZF_PHD_1"/>
    <property type="match status" value="1"/>
</dbReference>
<feature type="compositionally biased region" description="Acidic residues" evidence="10">
    <location>
        <begin position="997"/>
        <end position="1007"/>
    </location>
</feature>
<dbReference type="EMBL" id="JAACXV010000395">
    <property type="protein sequence ID" value="KAF7278598.1"/>
    <property type="molecule type" value="Genomic_DNA"/>
</dbReference>
<dbReference type="OrthoDB" id="5411773at2759"/>
<dbReference type="SMART" id="SM00249">
    <property type="entry name" value="PHD"/>
    <property type="match status" value="1"/>
</dbReference>
<feature type="domain" description="C2H2-type" evidence="12">
    <location>
        <begin position="941"/>
        <end position="968"/>
    </location>
</feature>
<feature type="compositionally biased region" description="Basic and acidic residues" evidence="10">
    <location>
        <begin position="1061"/>
        <end position="1075"/>
    </location>
</feature>
<keyword evidence="14" id="KW-1185">Reference proteome</keyword>
<dbReference type="SUPFAM" id="SSF57903">
    <property type="entry name" value="FYVE/PHD zinc finger"/>
    <property type="match status" value="1"/>
</dbReference>
<protein>
    <recommendedName>
        <fullName evidence="15">Chromatin modification-related protein YNG2</fullName>
    </recommendedName>
</protein>
<proteinExistence type="inferred from homology"/>
<feature type="region of interest" description="Disordered" evidence="10">
    <location>
        <begin position="1143"/>
        <end position="1162"/>
    </location>
</feature>
<feature type="binding site" evidence="8">
    <location>
        <position position="1687"/>
    </location>
    <ligand>
        <name>Zn(2+)</name>
        <dbReference type="ChEBI" id="CHEBI:29105"/>
        <label>2</label>
    </ligand>
</feature>
<dbReference type="CDD" id="cd15505">
    <property type="entry name" value="PHD_ING"/>
    <property type="match status" value="1"/>
</dbReference>
<evidence type="ECO:0000256" key="5">
    <source>
        <dbReference type="ARBA" id="ARBA00022833"/>
    </source>
</evidence>
<dbReference type="Proteomes" id="UP000625711">
    <property type="component" value="Unassembled WGS sequence"/>
</dbReference>
<feature type="compositionally biased region" description="Polar residues" evidence="10">
    <location>
        <begin position="550"/>
        <end position="566"/>
    </location>
</feature>
<feature type="site" description="Histone H3K4me3 binding" evidence="7">
    <location>
        <position position="1654"/>
    </location>
</feature>
<feature type="region of interest" description="Disordered" evidence="10">
    <location>
        <begin position="1182"/>
        <end position="1359"/>
    </location>
</feature>
<feature type="region of interest" description="Disordered" evidence="10">
    <location>
        <begin position="1465"/>
        <end position="1533"/>
    </location>
</feature>
<feature type="region of interest" description="Disordered" evidence="10">
    <location>
        <begin position="481"/>
        <end position="512"/>
    </location>
</feature>
<feature type="compositionally biased region" description="Basic and acidic residues" evidence="10">
    <location>
        <begin position="115"/>
        <end position="126"/>
    </location>
</feature>
<dbReference type="PROSITE" id="PS00028">
    <property type="entry name" value="ZINC_FINGER_C2H2_1"/>
    <property type="match status" value="4"/>
</dbReference>
<feature type="binding site" evidence="8">
    <location>
        <position position="1657"/>
    </location>
    <ligand>
        <name>Zn(2+)</name>
        <dbReference type="ChEBI" id="CHEBI:29105"/>
        <label>2</label>
    </ligand>
</feature>
<keyword evidence="3 8" id="KW-0479">Metal-binding</keyword>
<evidence type="ECO:0000256" key="3">
    <source>
        <dbReference type="ARBA" id="ARBA00022723"/>
    </source>
</evidence>
<dbReference type="InterPro" id="IPR036236">
    <property type="entry name" value="Znf_C2H2_sf"/>
</dbReference>
<evidence type="ECO:0000256" key="7">
    <source>
        <dbReference type="PIRSR" id="PIRSR628651-50"/>
    </source>
</evidence>
<feature type="site" description="Histone H3K4me3 binding" evidence="7">
    <location>
        <position position="1666"/>
    </location>
</feature>
<dbReference type="GO" id="GO:0005634">
    <property type="term" value="C:nucleus"/>
    <property type="evidence" value="ECO:0007669"/>
    <property type="project" value="UniProtKB-SubCell"/>
</dbReference>
<feature type="domain" description="C2H2-type" evidence="12">
    <location>
        <begin position="969"/>
        <end position="998"/>
    </location>
</feature>
<feature type="binding site" evidence="8">
    <location>
        <position position="1671"/>
    </location>
    <ligand>
        <name>Zn(2+)</name>
        <dbReference type="ChEBI" id="CHEBI:29105"/>
        <label>1</label>
    </ligand>
</feature>
<feature type="compositionally biased region" description="Basic and acidic residues" evidence="10">
    <location>
        <begin position="94"/>
        <end position="107"/>
    </location>
</feature>
<keyword evidence="4 9" id="KW-0863">Zinc-finger</keyword>
<feature type="binding site" evidence="8">
    <location>
        <position position="1642"/>
    </location>
    <ligand>
        <name>Zn(2+)</name>
        <dbReference type="ChEBI" id="CHEBI:29105"/>
        <label>1</label>
    </ligand>
</feature>
<feature type="binding site" evidence="8">
    <location>
        <position position="1644"/>
    </location>
    <ligand>
        <name>Zn(2+)</name>
        <dbReference type="ChEBI" id="CHEBI:29105"/>
        <label>1</label>
    </ligand>
</feature>
<feature type="compositionally biased region" description="Polar residues" evidence="10">
    <location>
        <begin position="58"/>
        <end position="68"/>
    </location>
</feature>
<evidence type="ECO:0000256" key="1">
    <source>
        <dbReference type="ARBA" id="ARBA00004123"/>
    </source>
</evidence>
<feature type="compositionally biased region" description="Acidic residues" evidence="10">
    <location>
        <begin position="1340"/>
        <end position="1354"/>
    </location>
</feature>
<keyword evidence="6" id="KW-0539">Nucleus</keyword>
<dbReference type="Gene3D" id="3.30.160.60">
    <property type="entry name" value="Classic Zinc Finger"/>
    <property type="match status" value="2"/>
</dbReference>
<evidence type="ECO:0000256" key="9">
    <source>
        <dbReference type="PROSITE-ProRule" id="PRU00042"/>
    </source>
</evidence>
<feature type="site" description="Histone H3K4me3 binding" evidence="7">
    <location>
        <position position="1658"/>
    </location>
</feature>
<feature type="compositionally biased region" description="Polar residues" evidence="10">
    <location>
        <begin position="1470"/>
        <end position="1506"/>
    </location>
</feature>
<comment type="similarity">
    <text evidence="2">Belongs to the ING family.</text>
</comment>
<dbReference type="InterPro" id="IPR001965">
    <property type="entry name" value="Znf_PHD"/>
</dbReference>
<dbReference type="SUPFAM" id="SSF57667">
    <property type="entry name" value="beta-beta-alpha zinc fingers"/>
    <property type="match status" value="1"/>
</dbReference>
<feature type="region of interest" description="Disordered" evidence="10">
    <location>
        <begin position="549"/>
        <end position="667"/>
    </location>
</feature>
<feature type="binding site" evidence="8">
    <location>
        <position position="1662"/>
    </location>
    <ligand>
        <name>Zn(2+)</name>
        <dbReference type="ChEBI" id="CHEBI:29105"/>
        <label>2</label>
    </ligand>
</feature>
<keyword evidence="5 8" id="KW-0862">Zinc</keyword>
<feature type="compositionally biased region" description="Basic residues" evidence="10">
    <location>
        <begin position="1299"/>
        <end position="1309"/>
    </location>
</feature>
<feature type="compositionally biased region" description="Basic residues" evidence="10">
    <location>
        <begin position="1409"/>
        <end position="1422"/>
    </location>
</feature>
<comment type="subcellular location">
    <subcellularLocation>
        <location evidence="1">Nucleus</location>
    </subcellularLocation>
</comment>
<sequence length="1700" mass="193835">MEDGFESNIQPSEHVKNGDVNSIMANFPEGTVTEAKDEKNSTEPSKVNGEHNQECEESNSNLYQDSYSSESDALVIDESIPKKKKIRGKYIKKNKESVRRTSEKENEVFTGSSDIQEKLSSDKTTSESIRDFLTNDQSNNKKVEISSHNLDIGTENSSGDNLESKENFNLNADNLESSDNKVYECDNLRISSELNSKEVLTHSNPYFNESLFELSQLHHAREETTLTNTNITNREINSNLSRSSKRAKPKPKLKEYAQYLGLQPAVQFKCPKCGKSGFESLSSLQDHFLQCNAVQTLEKTTENENISGFKLTRKVFLCSACGTYYENWNLYMHMLEYHRRYICLYCLGMFSILDDLCQHIQTRHNLEPGVKNSLEDFYNTYTEPCYVVCCECNRQFNEHDNFFYHNCVPVKSSGKNKTKPIKQIIAPENHVTGDSIMVPQESPQADNSENQDKSICEDNADCVVEGKKGVYCDKQQSEVRQVDSAKHNLSETETSRNSVSDYCENTKESESVKGTIPEEVDIKKHISTDYEEETKENCSDNILDCEQDSFDSNKNSGVENHNSTENTMDDIEDNFSDNNKELDDEVRDEEDEVETRKVPKLSLKLPKPNDYPDPEDSDDSDKIAMDVENNESENEIDLDKSDTDQTREQVDEEPEKTDKTSEISYPIAGPDIPIVEIELDQPLDKMDIRILLQKCLQATAPTCIYCNHSRRIAVNGKQLGLHAIAEHRYSAINKSITAEELIPESFNSRIKESLEQLQQVFFNLDSGVSEEAVTFSHVFECFLCHYSTTVHKELYLHNRKFHSKNLLLCIMCKSNFYSYSELICHLCPGVYILDYDLQFRCCMCVSDDLPSSFRLMVHLRKRHNVCDVCLEMCHCQYKLSNHVWKHKLHHFCYRCGIAYRNKPDITRHLFWKHGTESVLCKKCLQKKWPHVYHFCVPPISFTCEECNLIFSKAVSLKVHKRIHTEEKKHPCSWEDCSESFISKKLMEKHLKRHTDPPEEENADDDAKEDSHNKDEDTEAAKIEQEKKDGDESAKPVKPKVDVYDLPELNLSESDSSDSETETEKVTTEDSRDINKTENITLENDEGSNSKDLEQKSQQVDTIHEEKSEDILQPVDDTSSSVMQDIWDNFKNYQANKEKLDSMFTSDGDTKVDEPYVPDIPIPIIEEPQQLTWEIALRDHDYCAPSPKEPTDAIIEVKPALESTERVDHDYCFQTENETREEPDNDKTVPKASKDAPIQVTNKSPTRKRTSSSSSSSSDSDSSCACGSSCSCSNSSSDSSSSSSDSSNSDSSTEEGMKRQQQRRLKRKERNKATNKQPEPKVDVVTNEKPSISIEMPINESDLETTESETDEEFYDREPQKIAKKVLEERRAQLLAEMGPNILPNGSFIESTSRPPTPPAGTVDEEEQPKKKKKTKKRKKKKSEKRDSLENRTYSATLIMDSDPIDQIPTPPYYHQFHQVEKQSPVAPVTLSLSRNSPAPQTPPLNVSVETPTLLRQDSTASDTSLRASKRRRVPNKFYGYSSDEDGEKPKRNKVEINKTIPAPASPMLVPPLTIKTGQSSMAVPPRPPIVEPITLRLPRPTHPTNDFKIQRKSSIPPIRLFPPKIPPSHSRDESGTDSNDSDIDEPVQPTEPAKPAQPQLYCYCRCPYDEVSEMIGCDSSDCQIEWFHFECVGIMVPPKGQWFCPDCRKKKQQQRRELLS</sequence>
<organism evidence="13 14">
    <name type="scientific">Rhynchophorus ferrugineus</name>
    <name type="common">Red palm weevil</name>
    <name type="synonym">Curculio ferrugineus</name>
    <dbReference type="NCBI Taxonomy" id="354439"/>
    <lineage>
        <taxon>Eukaryota</taxon>
        <taxon>Metazoa</taxon>
        <taxon>Ecdysozoa</taxon>
        <taxon>Arthropoda</taxon>
        <taxon>Hexapoda</taxon>
        <taxon>Insecta</taxon>
        <taxon>Pterygota</taxon>
        <taxon>Neoptera</taxon>
        <taxon>Endopterygota</taxon>
        <taxon>Coleoptera</taxon>
        <taxon>Polyphaga</taxon>
        <taxon>Cucujiformia</taxon>
        <taxon>Curculionidae</taxon>
        <taxon>Dryophthorinae</taxon>
        <taxon>Rhynchophorus</taxon>
    </lineage>
</organism>
<dbReference type="InterPro" id="IPR019786">
    <property type="entry name" value="Zinc_finger_PHD-type_CS"/>
</dbReference>
<dbReference type="SMART" id="SM00355">
    <property type="entry name" value="ZnF_C2H2"/>
    <property type="match status" value="9"/>
</dbReference>
<feature type="binding site" evidence="8">
    <location>
        <position position="1668"/>
    </location>
    <ligand>
        <name>Zn(2+)</name>
        <dbReference type="ChEBI" id="CHEBI:29105"/>
        <label>1</label>
    </ligand>
</feature>
<feature type="compositionally biased region" description="Polar residues" evidence="10">
    <location>
        <begin position="146"/>
        <end position="165"/>
    </location>
</feature>
<feature type="region of interest" description="Disordered" evidence="10">
    <location>
        <begin position="990"/>
        <end position="1116"/>
    </location>
</feature>
<reference evidence="13" key="1">
    <citation type="submission" date="2020-08" db="EMBL/GenBank/DDBJ databases">
        <title>Genome sequencing and assembly of the red palm weevil Rhynchophorus ferrugineus.</title>
        <authorList>
            <person name="Dias G.B."/>
            <person name="Bergman C.M."/>
            <person name="Manee M."/>
        </authorList>
    </citation>
    <scope>NUCLEOTIDE SEQUENCE</scope>
    <source>
        <strain evidence="13">AA-2017</strain>
        <tissue evidence="13">Whole larva</tissue>
    </source>
</reference>
<evidence type="ECO:0000256" key="2">
    <source>
        <dbReference type="ARBA" id="ARBA00010210"/>
    </source>
</evidence>
<gene>
    <name evidence="13" type="ORF">GWI33_008171</name>
</gene>
<dbReference type="PANTHER" id="PTHR10333">
    <property type="entry name" value="INHIBITOR OF GROWTH PROTEIN"/>
    <property type="match status" value="1"/>
</dbReference>
<feature type="compositionally biased region" description="Basic and acidic residues" evidence="10">
    <location>
        <begin position="1202"/>
        <end position="1233"/>
    </location>
</feature>
<dbReference type="InterPro" id="IPR013087">
    <property type="entry name" value="Znf_C2H2_type"/>
</dbReference>
<feature type="region of interest" description="Disordered" evidence="10">
    <location>
        <begin position="1"/>
        <end position="68"/>
    </location>
</feature>